<gene>
    <name evidence="11" type="ORF">SORBI_3005G060700</name>
</gene>
<dbReference type="PROSITE" id="PS00108">
    <property type="entry name" value="PROTEIN_KINASE_ST"/>
    <property type="match status" value="1"/>
</dbReference>
<keyword evidence="3" id="KW-0808">Transferase</keyword>
<evidence type="ECO:0000256" key="6">
    <source>
        <dbReference type="ARBA" id="ARBA00022840"/>
    </source>
</evidence>
<dbReference type="InterPro" id="IPR013783">
    <property type="entry name" value="Ig-like_fold"/>
</dbReference>
<evidence type="ECO:0000256" key="9">
    <source>
        <dbReference type="SAM" id="MobiDB-lite"/>
    </source>
</evidence>
<dbReference type="ExpressionAtlas" id="A0A1Z5RGZ3">
    <property type="expression patterns" value="baseline and differential"/>
</dbReference>
<evidence type="ECO:0000256" key="4">
    <source>
        <dbReference type="ARBA" id="ARBA00022741"/>
    </source>
</evidence>
<comment type="catalytic activity">
    <reaction evidence="8">
        <text>L-seryl-[protein] + ATP = O-phospho-L-seryl-[protein] + ADP + H(+)</text>
        <dbReference type="Rhea" id="RHEA:17989"/>
        <dbReference type="Rhea" id="RHEA-COMP:9863"/>
        <dbReference type="Rhea" id="RHEA-COMP:11604"/>
        <dbReference type="ChEBI" id="CHEBI:15378"/>
        <dbReference type="ChEBI" id="CHEBI:29999"/>
        <dbReference type="ChEBI" id="CHEBI:30616"/>
        <dbReference type="ChEBI" id="CHEBI:83421"/>
        <dbReference type="ChEBI" id="CHEBI:456216"/>
        <dbReference type="EC" id="2.7.11.1"/>
    </reaction>
</comment>
<evidence type="ECO:0000256" key="3">
    <source>
        <dbReference type="ARBA" id="ARBA00022679"/>
    </source>
</evidence>
<dbReference type="InterPro" id="IPR011009">
    <property type="entry name" value="Kinase-like_dom_sf"/>
</dbReference>
<sequence>MKLEHTNIVRLMGYCYETKHVAIPYNGNVVLAEVATRALILEYLQNGSLETLLSTNADEELDWHTRYKIIKGICEGLNYMHEEIRPPVLHLDLKPDNILLDKNMVPKLADFGLSRICEGTQITSCLIGTRGYQPPEHIHRNLVSKKFDIFSLGVIMINIIEARHSDYYTSDDSDNFVDTVQMKWRSKLNGTYHGSLLDIYCKQVKICTEIALKCMEQKRNRRPTILEIIDKLNAMEHEMRMFENNQGRHIERGEKENGQKVAVKILDFDGLGPDAENFKDEFDNLMKVEHPNIVRLIDYCYETQYEAVPYNGRLIMTEKTTRALCLEYLHNGSLESHLPNEDLFDWHTRYRIIKGTCEGLKYIHNERQALHLNLKPSNILLDEHMVPKLGDLGMAEIFKGYIGTREYQPPEYIERRLISEKFDIFSLGIIILKIVAGKRGYSKYRGMNSEQFADDVQRIWRNRWDNGTLVGSILDTQCRQVKLCTEIALKCVEHKRIRRPNIVEIINKLDRMENKPCPPPPPGCVSANAPQESTHEPEGPEDTSAELQVRCGGPGSSSELLKVYPLQLRFPSTPNGGSPISSKLHLTNDTDGRVAFRLVSKGHPIRDFEGLTCGVVPPKSKLTLAVALRRPVSSGEWFELVSTRAGDGDLLLPQDRPPALDFLYQHSSFINRAKEAGREVHTVKLATIVVYTQTAVCFGPWFRFCRENLHRLFVDCFLPAW</sequence>
<proteinExistence type="predicted"/>
<evidence type="ECO:0000313" key="12">
    <source>
        <dbReference type="Proteomes" id="UP000000768"/>
    </source>
</evidence>
<protein>
    <recommendedName>
        <fullName evidence="1">non-specific serine/threonine protein kinase</fullName>
        <ecNumber evidence="1">2.7.11.1</ecNumber>
    </recommendedName>
</protein>
<keyword evidence="12" id="KW-1185">Reference proteome</keyword>
<dbReference type="PROSITE" id="PS50011">
    <property type="entry name" value="PROTEIN_KINASE_DOM"/>
    <property type="match status" value="2"/>
</dbReference>
<evidence type="ECO:0000256" key="1">
    <source>
        <dbReference type="ARBA" id="ARBA00012513"/>
    </source>
</evidence>
<comment type="catalytic activity">
    <reaction evidence="7">
        <text>L-threonyl-[protein] + ATP = O-phospho-L-threonyl-[protein] + ADP + H(+)</text>
        <dbReference type="Rhea" id="RHEA:46608"/>
        <dbReference type="Rhea" id="RHEA-COMP:11060"/>
        <dbReference type="Rhea" id="RHEA-COMP:11605"/>
        <dbReference type="ChEBI" id="CHEBI:15378"/>
        <dbReference type="ChEBI" id="CHEBI:30013"/>
        <dbReference type="ChEBI" id="CHEBI:30616"/>
        <dbReference type="ChEBI" id="CHEBI:61977"/>
        <dbReference type="ChEBI" id="CHEBI:456216"/>
        <dbReference type="EC" id="2.7.11.1"/>
    </reaction>
</comment>
<dbReference type="InterPro" id="IPR000719">
    <property type="entry name" value="Prot_kinase_dom"/>
</dbReference>
<keyword evidence="6" id="KW-0067">ATP-binding</keyword>
<evidence type="ECO:0000256" key="8">
    <source>
        <dbReference type="ARBA" id="ARBA00048679"/>
    </source>
</evidence>
<accession>A0A1Z5RGZ3</accession>
<evidence type="ECO:0000256" key="7">
    <source>
        <dbReference type="ARBA" id="ARBA00047899"/>
    </source>
</evidence>
<dbReference type="Pfam" id="PF00069">
    <property type="entry name" value="Pkinase"/>
    <property type="match status" value="2"/>
</dbReference>
<dbReference type="SUPFAM" id="SSF56112">
    <property type="entry name" value="Protein kinase-like (PK-like)"/>
    <property type="match status" value="2"/>
</dbReference>
<dbReference type="Gene3D" id="1.10.510.10">
    <property type="entry name" value="Transferase(Phosphotransferase) domain 1"/>
    <property type="match status" value="2"/>
</dbReference>
<dbReference type="SMART" id="SM00220">
    <property type="entry name" value="S_TKc"/>
    <property type="match status" value="1"/>
</dbReference>
<evidence type="ECO:0000313" key="11">
    <source>
        <dbReference type="EMBL" id="OQU83004.1"/>
    </source>
</evidence>
<dbReference type="PANTHER" id="PTHR45707:SF76">
    <property type="entry name" value="PROTEIN KINASE DOMAIN-CONTAINING PROTEIN"/>
    <property type="match status" value="1"/>
</dbReference>
<keyword evidence="5" id="KW-0418">Kinase</keyword>
<reference evidence="12" key="2">
    <citation type="journal article" date="2018" name="Plant J.">
        <title>The Sorghum bicolor reference genome: improved assembly, gene annotations, a transcriptome atlas, and signatures of genome organization.</title>
        <authorList>
            <person name="McCormick R.F."/>
            <person name="Truong S.K."/>
            <person name="Sreedasyam A."/>
            <person name="Jenkins J."/>
            <person name="Shu S."/>
            <person name="Sims D."/>
            <person name="Kennedy M."/>
            <person name="Amirebrahimi M."/>
            <person name="Weers B.D."/>
            <person name="McKinley B."/>
            <person name="Mattison A."/>
            <person name="Morishige D.T."/>
            <person name="Grimwood J."/>
            <person name="Schmutz J."/>
            <person name="Mullet J.E."/>
        </authorList>
    </citation>
    <scope>NUCLEOTIDE SEQUENCE [LARGE SCALE GENOMIC DNA]</scope>
    <source>
        <strain evidence="12">cv. BTx623</strain>
    </source>
</reference>
<feature type="domain" description="Protein kinase" evidence="10">
    <location>
        <begin position="1"/>
        <end position="240"/>
    </location>
</feature>
<dbReference type="EC" id="2.7.11.1" evidence="1"/>
<dbReference type="Gene3D" id="2.60.40.10">
    <property type="entry name" value="Immunoglobulins"/>
    <property type="match status" value="1"/>
</dbReference>
<dbReference type="Proteomes" id="UP000000768">
    <property type="component" value="Chromosome 5"/>
</dbReference>
<name>A0A1Z5RGZ3_SORBI</name>
<dbReference type="InterPro" id="IPR008271">
    <property type="entry name" value="Ser/Thr_kinase_AS"/>
</dbReference>
<dbReference type="Gramene" id="OQU83004">
    <property type="protein sequence ID" value="OQU83004"/>
    <property type="gene ID" value="SORBI_3005G060700"/>
</dbReference>
<dbReference type="PANTHER" id="PTHR45707">
    <property type="entry name" value="C2 CALCIUM/LIPID-BINDING PLANT PHOSPHORIBOSYLTRANSFERASE FAMILY PROTEIN"/>
    <property type="match status" value="1"/>
</dbReference>
<reference evidence="11 12" key="1">
    <citation type="journal article" date="2009" name="Nature">
        <title>The Sorghum bicolor genome and the diversification of grasses.</title>
        <authorList>
            <person name="Paterson A.H."/>
            <person name="Bowers J.E."/>
            <person name="Bruggmann R."/>
            <person name="Dubchak I."/>
            <person name="Grimwood J."/>
            <person name="Gundlach H."/>
            <person name="Haberer G."/>
            <person name="Hellsten U."/>
            <person name="Mitros T."/>
            <person name="Poliakov A."/>
            <person name="Schmutz J."/>
            <person name="Spannagl M."/>
            <person name="Tang H."/>
            <person name="Wang X."/>
            <person name="Wicker T."/>
            <person name="Bharti A.K."/>
            <person name="Chapman J."/>
            <person name="Feltus F.A."/>
            <person name="Gowik U."/>
            <person name="Grigoriev I.V."/>
            <person name="Lyons E."/>
            <person name="Maher C.A."/>
            <person name="Martis M."/>
            <person name="Narechania A."/>
            <person name="Otillar R.P."/>
            <person name="Penning B.W."/>
            <person name="Salamov A.A."/>
            <person name="Wang Y."/>
            <person name="Zhang L."/>
            <person name="Carpita N.C."/>
            <person name="Freeling M."/>
            <person name="Gingle A.R."/>
            <person name="Hash C.T."/>
            <person name="Keller B."/>
            <person name="Klein P."/>
            <person name="Kresovich S."/>
            <person name="McCann M.C."/>
            <person name="Ming R."/>
            <person name="Peterson D.G."/>
            <person name="Mehboob-ur-Rahman"/>
            <person name="Ware D."/>
            <person name="Westhoff P."/>
            <person name="Mayer K.F."/>
            <person name="Messing J."/>
            <person name="Rokhsar D.S."/>
        </authorList>
    </citation>
    <scope>NUCLEOTIDE SEQUENCE [LARGE SCALE GENOMIC DNA]</scope>
    <source>
        <strain evidence="12">cv. BTx623</strain>
    </source>
</reference>
<keyword evidence="2" id="KW-0723">Serine/threonine-protein kinase</keyword>
<dbReference type="GO" id="GO:0004674">
    <property type="term" value="F:protein serine/threonine kinase activity"/>
    <property type="evidence" value="ECO:0007669"/>
    <property type="project" value="UniProtKB-KW"/>
</dbReference>
<dbReference type="FunFam" id="1.10.510.10:FF:001023">
    <property type="entry name" value="Os07g0541700 protein"/>
    <property type="match status" value="1"/>
</dbReference>
<feature type="region of interest" description="Disordered" evidence="9">
    <location>
        <begin position="516"/>
        <end position="546"/>
    </location>
</feature>
<keyword evidence="4" id="KW-0547">Nucleotide-binding</keyword>
<evidence type="ECO:0000256" key="2">
    <source>
        <dbReference type="ARBA" id="ARBA00022527"/>
    </source>
</evidence>
<dbReference type="EMBL" id="CM000764">
    <property type="protein sequence ID" value="OQU83004.1"/>
    <property type="molecule type" value="Genomic_DNA"/>
</dbReference>
<evidence type="ECO:0000256" key="5">
    <source>
        <dbReference type="ARBA" id="ARBA00022777"/>
    </source>
</evidence>
<feature type="domain" description="Protein kinase" evidence="10">
    <location>
        <begin position="235"/>
        <end position="512"/>
    </location>
</feature>
<dbReference type="AlphaFoldDB" id="A0A1Z5RGZ3"/>
<dbReference type="GO" id="GO:0005524">
    <property type="term" value="F:ATP binding"/>
    <property type="evidence" value="ECO:0007669"/>
    <property type="project" value="UniProtKB-KW"/>
</dbReference>
<evidence type="ECO:0000259" key="10">
    <source>
        <dbReference type="PROSITE" id="PS50011"/>
    </source>
</evidence>
<organism evidence="11 12">
    <name type="scientific">Sorghum bicolor</name>
    <name type="common">Sorghum</name>
    <name type="synonym">Sorghum vulgare</name>
    <dbReference type="NCBI Taxonomy" id="4558"/>
    <lineage>
        <taxon>Eukaryota</taxon>
        <taxon>Viridiplantae</taxon>
        <taxon>Streptophyta</taxon>
        <taxon>Embryophyta</taxon>
        <taxon>Tracheophyta</taxon>
        <taxon>Spermatophyta</taxon>
        <taxon>Magnoliopsida</taxon>
        <taxon>Liliopsida</taxon>
        <taxon>Poales</taxon>
        <taxon>Poaceae</taxon>
        <taxon>PACMAD clade</taxon>
        <taxon>Panicoideae</taxon>
        <taxon>Andropogonodae</taxon>
        <taxon>Andropogoneae</taxon>
        <taxon>Sorghinae</taxon>
        <taxon>Sorghum</taxon>
    </lineage>
</organism>